<evidence type="ECO:0000313" key="1">
    <source>
        <dbReference type="EMBL" id="GAT67601.1"/>
    </source>
</evidence>
<dbReference type="STRING" id="161355.PS9374_03259"/>
<name>A0A171D3N4_9ACTN</name>
<protein>
    <submittedName>
        <fullName evidence="1">Uncharacterized protein</fullName>
    </submittedName>
</protein>
<dbReference type="RefSeq" id="WP_068897654.1">
    <property type="nucleotide sequence ID" value="NZ_BDCX01000007.1"/>
</dbReference>
<sequence length="104" mass="11466">MTERSGGYQAERAGLLRRARAFADERDRMAAECAALEEVFLREGRPLGDDQYGAELERNLPKLKESIFGGFRAYIDELEGVRKGLIANADGYRAAEQAGTVPGE</sequence>
<reference evidence="1 2" key="1">
    <citation type="journal article" date="2016" name="Genome Announc.">
        <title>Draft Genome Sequence of Planomonospora sphaerica JCM9374, a Rare Actinomycete.</title>
        <authorList>
            <person name="Dohra H."/>
            <person name="Suzuki T."/>
            <person name="Inoue Y."/>
            <person name="Kodani S."/>
        </authorList>
    </citation>
    <scope>NUCLEOTIDE SEQUENCE [LARGE SCALE GENOMIC DNA]</scope>
    <source>
        <strain evidence="1 2">JCM 9374</strain>
    </source>
</reference>
<proteinExistence type="predicted"/>
<accession>A0A171D3N4</accession>
<organism evidence="1 2">
    <name type="scientific">Planomonospora sphaerica</name>
    <dbReference type="NCBI Taxonomy" id="161355"/>
    <lineage>
        <taxon>Bacteria</taxon>
        <taxon>Bacillati</taxon>
        <taxon>Actinomycetota</taxon>
        <taxon>Actinomycetes</taxon>
        <taxon>Streptosporangiales</taxon>
        <taxon>Streptosporangiaceae</taxon>
        <taxon>Planomonospora</taxon>
    </lineage>
</organism>
<comment type="caution">
    <text evidence="1">The sequence shown here is derived from an EMBL/GenBank/DDBJ whole genome shotgun (WGS) entry which is preliminary data.</text>
</comment>
<dbReference type="Proteomes" id="UP000077701">
    <property type="component" value="Unassembled WGS sequence"/>
</dbReference>
<reference evidence="2" key="2">
    <citation type="submission" date="2016-04" db="EMBL/GenBank/DDBJ databases">
        <title>Planomonospora sphaerica JCM9374 whole genome shotgun sequence.</title>
        <authorList>
            <person name="Suzuki T."/>
            <person name="Dohra H."/>
            <person name="Kodani S."/>
        </authorList>
    </citation>
    <scope>NUCLEOTIDE SEQUENCE [LARGE SCALE GENOMIC DNA]</scope>
    <source>
        <strain evidence="2">JCM 9374</strain>
    </source>
</reference>
<dbReference type="EMBL" id="BDCX01000007">
    <property type="protein sequence ID" value="GAT67601.1"/>
    <property type="molecule type" value="Genomic_DNA"/>
</dbReference>
<evidence type="ECO:0000313" key="2">
    <source>
        <dbReference type="Proteomes" id="UP000077701"/>
    </source>
</evidence>
<keyword evidence="2" id="KW-1185">Reference proteome</keyword>
<dbReference type="OrthoDB" id="3542069at2"/>
<dbReference type="AlphaFoldDB" id="A0A171D3N4"/>
<gene>
    <name evidence="1" type="ORF">PS9374_03259</name>
</gene>